<protein>
    <submittedName>
        <fullName evidence="2">Uncharacterized protein</fullName>
    </submittedName>
</protein>
<dbReference type="RefSeq" id="XP_009262245.1">
    <property type="nucleotide sequence ID" value="XM_009263970.1"/>
</dbReference>
<dbReference type="OrthoDB" id="5105923at2759"/>
<reference evidence="2 3" key="1">
    <citation type="journal article" date="2012" name="PLoS Pathog.">
        <title>Comparative pathogenomics reveals horizontally acquired novel virulence genes in fungi infecting cereal hosts.</title>
        <authorList>
            <person name="Gardiner D.M."/>
            <person name="McDonald M.C."/>
            <person name="Covarelli L."/>
            <person name="Solomon P.S."/>
            <person name="Rusu A.G."/>
            <person name="Marshall M."/>
            <person name="Kazan K."/>
            <person name="Chakraborty S."/>
            <person name="McDonald B.A."/>
            <person name="Manners J.M."/>
        </authorList>
    </citation>
    <scope>NUCLEOTIDE SEQUENCE [LARGE SCALE GENOMIC DNA]</scope>
    <source>
        <strain evidence="2 3">CS3096</strain>
    </source>
</reference>
<dbReference type="Proteomes" id="UP000007978">
    <property type="component" value="Chromosome 2"/>
</dbReference>
<sequence>SSDDWRVRAAIFGCALILLVGETSDDYASWLEAEKEALERLEVAKLLLTNWIVTSSYNCGLPLWMDDEILEISLCEVMKSLWHQPFNRYAWLVEHEYSQFEMSYHANHIIILGHVFSMLARLFLSAHEKTEQDFYNGNVDVLVEVARRLSNPESDICHFRTVNAAEHYLRLDGEIFAPRMAKIIRRTIKVIREETELGEASETESHNVRLRAAVDARRAKVKNKRMWIISTEAAGIACKIAYH</sequence>
<gene>
    <name evidence="2" type="ORF">FPSE_10853</name>
</gene>
<proteinExistence type="predicted"/>
<dbReference type="KEGG" id="fpu:FPSE_10853"/>
<dbReference type="EMBL" id="AFNW01000372">
    <property type="protein sequence ID" value="EKJ68980.1"/>
    <property type="molecule type" value="Genomic_DNA"/>
</dbReference>
<feature type="chain" id="PRO_5003867157" evidence="1">
    <location>
        <begin position="26"/>
        <end position="243"/>
    </location>
</feature>
<evidence type="ECO:0000313" key="3">
    <source>
        <dbReference type="Proteomes" id="UP000007978"/>
    </source>
</evidence>
<evidence type="ECO:0000256" key="1">
    <source>
        <dbReference type="SAM" id="SignalP"/>
    </source>
</evidence>
<feature type="non-terminal residue" evidence="2">
    <location>
        <position position="1"/>
    </location>
</feature>
<feature type="signal peptide" evidence="1">
    <location>
        <begin position="1"/>
        <end position="25"/>
    </location>
</feature>
<keyword evidence="3" id="KW-1185">Reference proteome</keyword>
<accession>K3VXI9</accession>
<evidence type="ECO:0000313" key="2">
    <source>
        <dbReference type="EMBL" id="EKJ68980.1"/>
    </source>
</evidence>
<dbReference type="AlphaFoldDB" id="K3VXI9"/>
<keyword evidence="1" id="KW-0732">Signal</keyword>
<dbReference type="GeneID" id="20369470"/>
<organism evidence="2 3">
    <name type="scientific">Fusarium pseudograminearum (strain CS3096)</name>
    <name type="common">Wheat and barley crown-rot fungus</name>
    <dbReference type="NCBI Taxonomy" id="1028729"/>
    <lineage>
        <taxon>Eukaryota</taxon>
        <taxon>Fungi</taxon>
        <taxon>Dikarya</taxon>
        <taxon>Ascomycota</taxon>
        <taxon>Pezizomycotina</taxon>
        <taxon>Sordariomycetes</taxon>
        <taxon>Hypocreomycetidae</taxon>
        <taxon>Hypocreales</taxon>
        <taxon>Nectriaceae</taxon>
        <taxon>Fusarium</taxon>
    </lineage>
</organism>
<comment type="caution">
    <text evidence="2">The sequence shown here is derived from an EMBL/GenBank/DDBJ whole genome shotgun (WGS) entry which is preliminary data.</text>
</comment>
<name>K3VXI9_FUSPC</name>